<organism evidence="4 5">
    <name type="scientific">Cutaneotrichosporon oleaginosum</name>
    <dbReference type="NCBI Taxonomy" id="879819"/>
    <lineage>
        <taxon>Eukaryota</taxon>
        <taxon>Fungi</taxon>
        <taxon>Dikarya</taxon>
        <taxon>Basidiomycota</taxon>
        <taxon>Agaricomycotina</taxon>
        <taxon>Tremellomycetes</taxon>
        <taxon>Trichosporonales</taxon>
        <taxon>Trichosporonaceae</taxon>
        <taxon>Cutaneotrichosporon</taxon>
    </lineage>
</organism>
<accession>A0A0J0XYJ5</accession>
<reference evidence="4 5" key="1">
    <citation type="submission" date="2015-03" db="EMBL/GenBank/DDBJ databases">
        <title>Genomics and transcriptomics of the oil-accumulating basidiomycete yeast T. oleaginosus allow insights into substrate utilization and the diverse evolutionary trajectories of mating systems in fungi.</title>
        <authorList>
            <consortium name="DOE Joint Genome Institute"/>
            <person name="Kourist R."/>
            <person name="Kracht O."/>
            <person name="Bracharz F."/>
            <person name="Lipzen A."/>
            <person name="Nolan M."/>
            <person name="Ohm R."/>
            <person name="Grigoriev I."/>
            <person name="Sun S."/>
            <person name="Heitman J."/>
            <person name="Bruck T."/>
            <person name="Nowrousian M."/>
        </authorList>
    </citation>
    <scope>NUCLEOTIDE SEQUENCE [LARGE SCALE GENOMIC DNA]</scope>
    <source>
        <strain evidence="4 5">IBC0246</strain>
    </source>
</reference>
<dbReference type="AlphaFoldDB" id="A0A0J0XYJ5"/>
<dbReference type="STRING" id="879819.A0A0J0XYJ5"/>
<dbReference type="OrthoDB" id="10254627at2759"/>
<dbReference type="PANTHER" id="PTHR21569:SF1">
    <property type="entry name" value="SMALL RIBOSOMAL SUBUNIT PROTEIN US9M"/>
    <property type="match status" value="1"/>
</dbReference>
<gene>
    <name evidence="4" type="ORF">CC85DRAFT_253868</name>
</gene>
<dbReference type="EMBL" id="KQ087178">
    <property type="protein sequence ID" value="KLT46125.1"/>
    <property type="molecule type" value="Genomic_DNA"/>
</dbReference>
<evidence type="ECO:0000256" key="3">
    <source>
        <dbReference type="ARBA" id="ARBA00023274"/>
    </source>
</evidence>
<keyword evidence="5" id="KW-1185">Reference proteome</keyword>
<dbReference type="InterPro" id="IPR000754">
    <property type="entry name" value="Ribosomal_uS9"/>
</dbReference>
<dbReference type="SUPFAM" id="SSF54211">
    <property type="entry name" value="Ribosomal protein S5 domain 2-like"/>
    <property type="match status" value="1"/>
</dbReference>
<name>A0A0J0XYJ5_9TREE</name>
<evidence type="ECO:0000313" key="5">
    <source>
        <dbReference type="Proteomes" id="UP000053611"/>
    </source>
</evidence>
<dbReference type="Proteomes" id="UP000053611">
    <property type="component" value="Unassembled WGS sequence"/>
</dbReference>
<dbReference type="PANTHER" id="PTHR21569">
    <property type="entry name" value="RIBOSOMAL PROTEIN S9"/>
    <property type="match status" value="1"/>
</dbReference>
<keyword evidence="2 4" id="KW-0689">Ribosomal protein</keyword>
<dbReference type="Gene3D" id="3.30.230.10">
    <property type="match status" value="1"/>
</dbReference>
<comment type="similarity">
    <text evidence="1">Belongs to the universal ribosomal protein uS9 family.</text>
</comment>
<dbReference type="GO" id="GO:0003735">
    <property type="term" value="F:structural constituent of ribosome"/>
    <property type="evidence" value="ECO:0007669"/>
    <property type="project" value="InterPro"/>
</dbReference>
<dbReference type="InterPro" id="IPR020568">
    <property type="entry name" value="Ribosomal_Su5_D2-typ_SF"/>
</dbReference>
<evidence type="ECO:0000256" key="2">
    <source>
        <dbReference type="ARBA" id="ARBA00022980"/>
    </source>
</evidence>
<sequence>MSAPRSLLAARAALRPAAAVASPAPLAALSLAGSSRLASTYTPGRTFERKRPPRPRQSTYFTAKADLTAALLSLHATRVQAEERLRAELVWPIPKGLPHLDAPPTAWKSRDNMRMVMRANRDYDNLVSLLSKMHHMAHVASTCGVHDVAARLQAAVEPYQRSERVADLAARAAAKSARGADHGIDAFGRAYALGRRKSSSARVWVVPSQAARTLAEVKEGEEAAVSAPTSEILVNHLPLPEHFVKVADREAVLRPLRVTGLLGAFNIFASVRGGGSTGQSGAIAHAVAQAVTLLRPDAHDALFNDGALGRDPRVVERKKTNRPKARKGYTWVKR</sequence>
<dbReference type="GO" id="GO:0003723">
    <property type="term" value="F:RNA binding"/>
    <property type="evidence" value="ECO:0007669"/>
    <property type="project" value="TreeGrafter"/>
</dbReference>
<dbReference type="GO" id="GO:0006412">
    <property type="term" value="P:translation"/>
    <property type="evidence" value="ECO:0007669"/>
    <property type="project" value="InterPro"/>
</dbReference>
<dbReference type="GeneID" id="28981232"/>
<protein>
    <submittedName>
        <fullName evidence="4">Ribosomal protein S5 domain 2-like protein</fullName>
    </submittedName>
</protein>
<dbReference type="RefSeq" id="XP_018282616.1">
    <property type="nucleotide sequence ID" value="XM_018420629.1"/>
</dbReference>
<dbReference type="Pfam" id="PF00380">
    <property type="entry name" value="Ribosomal_S9"/>
    <property type="match status" value="1"/>
</dbReference>
<dbReference type="InterPro" id="IPR014721">
    <property type="entry name" value="Ribsml_uS5_D2-typ_fold_subgr"/>
</dbReference>
<evidence type="ECO:0000256" key="1">
    <source>
        <dbReference type="ARBA" id="ARBA00005251"/>
    </source>
</evidence>
<evidence type="ECO:0000313" key="4">
    <source>
        <dbReference type="EMBL" id="KLT46125.1"/>
    </source>
</evidence>
<keyword evidence="3" id="KW-0687">Ribonucleoprotein</keyword>
<dbReference type="GO" id="GO:0005763">
    <property type="term" value="C:mitochondrial small ribosomal subunit"/>
    <property type="evidence" value="ECO:0007669"/>
    <property type="project" value="TreeGrafter"/>
</dbReference>
<proteinExistence type="inferred from homology"/>